<evidence type="ECO:0000256" key="4">
    <source>
        <dbReference type="ARBA" id="ARBA00023018"/>
    </source>
</evidence>
<evidence type="ECO:0000256" key="6">
    <source>
        <dbReference type="SAM" id="MobiDB-lite"/>
    </source>
</evidence>
<dbReference type="OrthoDB" id="8574072at2759"/>
<evidence type="ECO:0000256" key="3">
    <source>
        <dbReference type="ARBA" id="ARBA00022729"/>
    </source>
</evidence>
<dbReference type="InterPro" id="IPR042979">
    <property type="entry name" value="VWC2/VWC2L"/>
</dbReference>
<dbReference type="PANTHER" id="PTHR46252:SF4">
    <property type="entry name" value="BRORIN"/>
    <property type="match status" value="1"/>
</dbReference>
<keyword evidence="9" id="KW-1185">Reference proteome</keyword>
<dbReference type="InterPro" id="IPR059152">
    <property type="entry name" value="VWC2L_N"/>
</dbReference>
<evidence type="ECO:0000256" key="2">
    <source>
        <dbReference type="ARBA" id="ARBA00022525"/>
    </source>
</evidence>
<evidence type="ECO:0000313" key="9">
    <source>
        <dbReference type="Proteomes" id="UP000437017"/>
    </source>
</evidence>
<dbReference type="PANTHER" id="PTHR46252">
    <property type="entry name" value="BRORIN FAMILY MEMBER"/>
    <property type="match status" value="1"/>
</dbReference>
<dbReference type="Proteomes" id="UP000437017">
    <property type="component" value="Unassembled WGS sequence"/>
</dbReference>
<evidence type="ECO:0000313" key="8">
    <source>
        <dbReference type="EMBL" id="KAB0402954.1"/>
    </source>
</evidence>
<keyword evidence="4" id="KW-0770">Synapse</keyword>
<dbReference type="GO" id="GO:0030514">
    <property type="term" value="P:negative regulation of BMP signaling pathway"/>
    <property type="evidence" value="ECO:0007669"/>
    <property type="project" value="TreeGrafter"/>
</dbReference>
<comment type="subcellular location">
    <subcellularLocation>
        <location evidence="1">Secreted</location>
    </subcellularLocation>
    <subcellularLocation>
        <location evidence="5">Synapse</location>
    </subcellularLocation>
</comment>
<evidence type="ECO:0000256" key="1">
    <source>
        <dbReference type="ARBA" id="ARBA00004613"/>
    </source>
</evidence>
<dbReference type="GO" id="GO:0005615">
    <property type="term" value="C:extracellular space"/>
    <property type="evidence" value="ECO:0007669"/>
    <property type="project" value="TreeGrafter"/>
</dbReference>
<dbReference type="EMBL" id="SGJD01000909">
    <property type="protein sequence ID" value="KAB0402954.1"/>
    <property type="molecule type" value="Genomic_DNA"/>
</dbReference>
<dbReference type="Pfam" id="PF23333">
    <property type="entry name" value="VWC2L_1st"/>
    <property type="match status" value="1"/>
</dbReference>
<evidence type="ECO:0000259" key="7">
    <source>
        <dbReference type="Pfam" id="PF23333"/>
    </source>
</evidence>
<proteinExistence type="predicted"/>
<dbReference type="AlphaFoldDB" id="A0A6A1Q6K3"/>
<feature type="region of interest" description="Disordered" evidence="6">
    <location>
        <begin position="1"/>
        <end position="25"/>
    </location>
</feature>
<keyword evidence="3" id="KW-0732">Signal</keyword>
<evidence type="ECO:0000256" key="5">
    <source>
        <dbReference type="ARBA" id="ARBA00034103"/>
    </source>
</evidence>
<sequence length="283" mass="32456">MICASLASETDPPGRQGAQEDQEKERDVLVCSEHRKNMLQMLFRCEWLLFPLTRKDEDFTDFRFLWPKSRIQEVGADSMELRHSPRLQDLKQRQKQALVKKKGCVDESGFVYAIGEKFAPGPSACPCLCTEEGPLCAQPECPRLHPRCIHVDTSQCCPQCKERKNYCEFRGKTYQTLEEFVPFGETDSFDENLLGTRPWPYYRSVAVRAVPLRGQRGSAVRGVRVSTDREKEMDIFQNIDKNFGQKRPLLNKCAIFTIQIKNAVLSTVLAAYLHFFCISDSIT</sequence>
<dbReference type="GO" id="GO:0045202">
    <property type="term" value="C:synapse"/>
    <property type="evidence" value="ECO:0007669"/>
    <property type="project" value="UniProtKB-SubCell"/>
</dbReference>
<reference evidence="8 9" key="1">
    <citation type="journal article" date="2019" name="PLoS ONE">
        <title>Genomic analyses reveal an absence of contemporary introgressive admixture between fin whales and blue whales, despite known hybrids.</title>
        <authorList>
            <person name="Westbury M.V."/>
            <person name="Petersen B."/>
            <person name="Lorenzen E.D."/>
        </authorList>
    </citation>
    <scope>NUCLEOTIDE SEQUENCE [LARGE SCALE GENOMIC DNA]</scope>
    <source>
        <strain evidence="8">FinWhale-01</strain>
    </source>
</reference>
<comment type="caution">
    <text evidence="8">The sequence shown here is derived from an EMBL/GenBank/DDBJ whole genome shotgun (WGS) entry which is preliminary data.</text>
</comment>
<organism evidence="8 9">
    <name type="scientific">Balaenoptera physalus</name>
    <name type="common">Fin whale</name>
    <name type="synonym">Balaena physalus</name>
    <dbReference type="NCBI Taxonomy" id="9770"/>
    <lineage>
        <taxon>Eukaryota</taxon>
        <taxon>Metazoa</taxon>
        <taxon>Chordata</taxon>
        <taxon>Craniata</taxon>
        <taxon>Vertebrata</taxon>
        <taxon>Euteleostomi</taxon>
        <taxon>Mammalia</taxon>
        <taxon>Eutheria</taxon>
        <taxon>Laurasiatheria</taxon>
        <taxon>Artiodactyla</taxon>
        <taxon>Whippomorpha</taxon>
        <taxon>Cetacea</taxon>
        <taxon>Mysticeti</taxon>
        <taxon>Balaenopteridae</taxon>
        <taxon>Balaenoptera</taxon>
    </lineage>
</organism>
<protein>
    <recommendedName>
        <fullName evidence="7">VWC2L-like N-terminal domain-containing protein</fullName>
    </recommendedName>
</protein>
<feature type="domain" description="VWC2L-like N-terminal" evidence="7">
    <location>
        <begin position="102"/>
        <end position="141"/>
    </location>
</feature>
<name>A0A6A1Q6K3_BALPH</name>
<dbReference type="GO" id="GO:0032281">
    <property type="term" value="C:AMPA glutamate receptor complex"/>
    <property type="evidence" value="ECO:0007669"/>
    <property type="project" value="TreeGrafter"/>
</dbReference>
<keyword evidence="2" id="KW-0964">Secreted</keyword>
<accession>A0A6A1Q6K3</accession>
<gene>
    <name evidence="8" type="ORF">E2I00_004547</name>
</gene>